<dbReference type="InterPro" id="IPR035986">
    <property type="entry name" value="PKD_dom_sf"/>
</dbReference>
<evidence type="ECO:0000313" key="3">
    <source>
        <dbReference type="Proteomes" id="UP000184048"/>
    </source>
</evidence>
<dbReference type="GO" id="GO:0031410">
    <property type="term" value="C:cytoplasmic vesicle"/>
    <property type="evidence" value="ECO:0007669"/>
    <property type="project" value="TreeGrafter"/>
</dbReference>
<dbReference type="InterPro" id="IPR029865">
    <property type="entry name" value="KIAA0319-like"/>
</dbReference>
<dbReference type="PANTHER" id="PTHR46182:SF2">
    <property type="entry name" value="FI19480P1"/>
    <property type="match status" value="1"/>
</dbReference>
<dbReference type="GO" id="GO:0016020">
    <property type="term" value="C:membrane"/>
    <property type="evidence" value="ECO:0007669"/>
    <property type="project" value="TreeGrafter"/>
</dbReference>
<dbReference type="SUPFAM" id="SSF117281">
    <property type="entry name" value="Kelch motif"/>
    <property type="match status" value="1"/>
</dbReference>
<keyword evidence="3" id="KW-1185">Reference proteome</keyword>
<evidence type="ECO:0000313" key="2">
    <source>
        <dbReference type="EMBL" id="SHE97895.1"/>
    </source>
</evidence>
<dbReference type="Pfam" id="PF01344">
    <property type="entry name" value="Kelch_1"/>
    <property type="match status" value="3"/>
</dbReference>
<dbReference type="SUPFAM" id="SSF49299">
    <property type="entry name" value="PKD domain"/>
    <property type="match status" value="2"/>
</dbReference>
<dbReference type="InterPro" id="IPR013783">
    <property type="entry name" value="Ig-like_fold"/>
</dbReference>
<feature type="domain" description="PKD/Chitinase" evidence="1">
    <location>
        <begin position="38"/>
        <end position="127"/>
    </location>
</feature>
<name>A0A1M4XWT2_9BACT</name>
<reference evidence="2 3" key="1">
    <citation type="submission" date="2016-11" db="EMBL/GenBank/DDBJ databases">
        <authorList>
            <person name="Jaros S."/>
            <person name="Januszkiewicz K."/>
            <person name="Wedrychowicz H."/>
        </authorList>
    </citation>
    <scope>NUCLEOTIDE SEQUENCE [LARGE SCALE GENOMIC DNA]</scope>
    <source>
        <strain evidence="2 3">DSM 18119</strain>
    </source>
</reference>
<dbReference type="AlphaFoldDB" id="A0A1M4XWT2"/>
<dbReference type="InterPro" id="IPR006652">
    <property type="entry name" value="Kelch_1"/>
</dbReference>
<proteinExistence type="predicted"/>
<dbReference type="RefSeq" id="WP_072834731.1">
    <property type="nucleotide sequence ID" value="NZ_FQUU01000005.1"/>
</dbReference>
<dbReference type="STRING" id="1121884.SAMN02745131_01512"/>
<evidence type="ECO:0000259" key="1">
    <source>
        <dbReference type="SMART" id="SM00089"/>
    </source>
</evidence>
<dbReference type="InterPro" id="IPR022409">
    <property type="entry name" value="PKD/Chitinase_dom"/>
</dbReference>
<dbReference type="OrthoDB" id="9805017at2"/>
<dbReference type="PANTHER" id="PTHR46182">
    <property type="entry name" value="FI19480P1"/>
    <property type="match status" value="1"/>
</dbReference>
<dbReference type="EMBL" id="FQUU01000005">
    <property type="protein sequence ID" value="SHE97895.1"/>
    <property type="molecule type" value="Genomic_DNA"/>
</dbReference>
<gene>
    <name evidence="2" type="ORF">SAMN02745131_01512</name>
</gene>
<dbReference type="Gene3D" id="2.60.40.10">
    <property type="entry name" value="Immunoglobulins"/>
    <property type="match status" value="2"/>
</dbReference>
<organism evidence="2 3">
    <name type="scientific">Flavisolibacter ginsengisoli DSM 18119</name>
    <dbReference type="NCBI Taxonomy" id="1121884"/>
    <lineage>
        <taxon>Bacteria</taxon>
        <taxon>Pseudomonadati</taxon>
        <taxon>Bacteroidota</taxon>
        <taxon>Chitinophagia</taxon>
        <taxon>Chitinophagales</taxon>
        <taxon>Chitinophagaceae</taxon>
        <taxon>Flavisolibacter</taxon>
    </lineage>
</organism>
<accession>A0A1M4XWT2</accession>
<dbReference type="Gene3D" id="2.120.10.80">
    <property type="entry name" value="Kelch-type beta propeller"/>
    <property type="match status" value="1"/>
</dbReference>
<dbReference type="SMART" id="SM00612">
    <property type="entry name" value="Kelch"/>
    <property type="match status" value="4"/>
</dbReference>
<dbReference type="InterPro" id="IPR015915">
    <property type="entry name" value="Kelch-typ_b-propeller"/>
</dbReference>
<dbReference type="CDD" id="cd00146">
    <property type="entry name" value="PKD"/>
    <property type="match status" value="1"/>
</dbReference>
<protein>
    <submittedName>
        <fullName evidence="2">N-acetylneuraminic acid mutarotase</fullName>
    </submittedName>
</protein>
<feature type="domain" description="PKD/Chitinase" evidence="1">
    <location>
        <begin position="139"/>
        <end position="224"/>
    </location>
</feature>
<dbReference type="Proteomes" id="UP000184048">
    <property type="component" value="Unassembled WGS sequence"/>
</dbReference>
<sequence>MKPGFLFIVMTVFFGTVFNSCSKEYSCEHCLAGNKPPIADAGIDQLVILPKDSTTITGKASKDPDGFIVSYKWRVVSPNPSLIITHPDSVVTMLRGMIAGIYDLELKVTDNEGLSSADTMQIRVSISSQINQPPVAKAGADITYTQPINSVSIDGSQSYDPDGSIVSYVWKQIGGANQTNITDPMKASSKVYDVTGGTYLFELTVTDNAGLSSSDTVQVSATLNPTCSSNRPIINAQLVPIGMLSAGRMGMLTATAGNKILFIGGFTYDEYALLKISSRVDIYDYMTNTWSYIDLSIPRQDMSVATAGNKIYIAGGFGSGINHSMIDIYDANNDSWTKAELSEPRGNICSVTMGDKIFFAGGSKWIFNHYEPSNRIDILNTTTGTWTMDSLSEARASAVGTTINNKIYFAGGKTKDNNISNRIDIYDGVSNSWSVSSLQEGKLFFASAVDKKNIYWAGGVTGITSTSAVQSLLVEIRDVETQTSSFSCLSNPIAGLNSVLFGENIIFFPGFPSWNVDVKTFDVFNLVSKSWSIGKLNYIVPNASIISVNNNIYVAGGNQSNIMTTPEVFLLKW</sequence>
<dbReference type="Pfam" id="PF22352">
    <property type="entry name" value="K319L-like_PKD"/>
    <property type="match status" value="2"/>
</dbReference>
<dbReference type="SMART" id="SM00089">
    <property type="entry name" value="PKD"/>
    <property type="match status" value="2"/>
</dbReference>